<dbReference type="InterPro" id="IPR046959">
    <property type="entry name" value="PRK1-6/SRF4-like"/>
</dbReference>
<protein>
    <recommendedName>
        <fullName evidence="1">Protein kinase domain-containing protein</fullName>
    </recommendedName>
</protein>
<dbReference type="Pfam" id="PF07714">
    <property type="entry name" value="PK_Tyr_Ser-Thr"/>
    <property type="match status" value="1"/>
</dbReference>
<comment type="caution">
    <text evidence="2">The sequence shown here is derived from an EMBL/GenBank/DDBJ whole genome shotgun (WGS) entry which is preliminary data.</text>
</comment>
<dbReference type="GO" id="GO:0005524">
    <property type="term" value="F:ATP binding"/>
    <property type="evidence" value="ECO:0007669"/>
    <property type="project" value="InterPro"/>
</dbReference>
<reference evidence="2 3" key="1">
    <citation type="submission" date="2024-01" db="EMBL/GenBank/DDBJ databases">
        <title>Genome assemblies of Stephania.</title>
        <authorList>
            <person name="Yang L."/>
        </authorList>
    </citation>
    <scope>NUCLEOTIDE SEQUENCE [LARGE SCALE GENOMIC DNA]</scope>
    <source>
        <strain evidence="2">QJT</strain>
        <tissue evidence="2">Leaf</tissue>
    </source>
</reference>
<dbReference type="AlphaFoldDB" id="A0AAP0F9A4"/>
<gene>
    <name evidence="2" type="ORF">Sjap_021092</name>
</gene>
<evidence type="ECO:0000313" key="2">
    <source>
        <dbReference type="EMBL" id="KAK9103838.1"/>
    </source>
</evidence>
<dbReference type="PANTHER" id="PTHR48007:SF55">
    <property type="entry name" value="PROTEIN KINASE DOMAIN-CONTAINING PROTEIN"/>
    <property type="match status" value="1"/>
</dbReference>
<dbReference type="EMBL" id="JBBNAE010000008">
    <property type="protein sequence ID" value="KAK9103838.1"/>
    <property type="molecule type" value="Genomic_DNA"/>
</dbReference>
<sequence length="347" mass="38634">MLARAFKGVKKKKTTAATTTTTTMGGTESSSIKSKTSSMYDHQEAEFIAGLMGDLPITFCEGSGSGYPFKITRHWIGYLCLREVMRASVQVMGESKWGISEKVVLLDGRMFATKKFRSVSVCRKLFGKRVEKLAQMGKGCDNLVQIRAYLYAKRIKVVLCDYHPMGSLADLLDGAREMGHTPLSWDQRLRIIRDAARAISYIHSQAPLQEKGLQLNVHGNIKTSNVIVRTNFSACLSEYGFVQLAEPTEPLTQPEKLAQKNDIYGFGVMVLDMLGGPRAPFEISCIVKRKDEISEGVLGFFEFFVEGRERKQALRVLDLALACTNKFGEARPSIEYVLLLLGDLYSG</sequence>
<dbReference type="SUPFAM" id="SSF56112">
    <property type="entry name" value="Protein kinase-like (PK-like)"/>
    <property type="match status" value="1"/>
</dbReference>
<evidence type="ECO:0000259" key="1">
    <source>
        <dbReference type="PROSITE" id="PS50011"/>
    </source>
</evidence>
<dbReference type="PROSITE" id="PS50011">
    <property type="entry name" value="PROTEIN_KINASE_DOM"/>
    <property type="match status" value="1"/>
</dbReference>
<keyword evidence="3" id="KW-1185">Reference proteome</keyword>
<organism evidence="2 3">
    <name type="scientific">Stephania japonica</name>
    <dbReference type="NCBI Taxonomy" id="461633"/>
    <lineage>
        <taxon>Eukaryota</taxon>
        <taxon>Viridiplantae</taxon>
        <taxon>Streptophyta</taxon>
        <taxon>Embryophyta</taxon>
        <taxon>Tracheophyta</taxon>
        <taxon>Spermatophyta</taxon>
        <taxon>Magnoliopsida</taxon>
        <taxon>Ranunculales</taxon>
        <taxon>Menispermaceae</taxon>
        <taxon>Menispermoideae</taxon>
        <taxon>Cissampelideae</taxon>
        <taxon>Stephania</taxon>
    </lineage>
</organism>
<evidence type="ECO:0000313" key="3">
    <source>
        <dbReference type="Proteomes" id="UP001417504"/>
    </source>
</evidence>
<proteinExistence type="predicted"/>
<dbReference type="Gene3D" id="1.10.510.10">
    <property type="entry name" value="Transferase(Phosphotransferase) domain 1"/>
    <property type="match status" value="1"/>
</dbReference>
<dbReference type="InterPro" id="IPR000719">
    <property type="entry name" value="Prot_kinase_dom"/>
</dbReference>
<dbReference type="GO" id="GO:0004672">
    <property type="term" value="F:protein kinase activity"/>
    <property type="evidence" value="ECO:0007669"/>
    <property type="project" value="InterPro"/>
</dbReference>
<feature type="domain" description="Protein kinase" evidence="1">
    <location>
        <begin position="86"/>
        <end position="346"/>
    </location>
</feature>
<dbReference type="SMART" id="SM00220">
    <property type="entry name" value="S_TKc"/>
    <property type="match status" value="1"/>
</dbReference>
<dbReference type="PANTHER" id="PTHR48007">
    <property type="entry name" value="LEUCINE-RICH REPEAT RECEPTOR-LIKE PROTEIN KINASE PXC1"/>
    <property type="match status" value="1"/>
</dbReference>
<dbReference type="Proteomes" id="UP001417504">
    <property type="component" value="Unassembled WGS sequence"/>
</dbReference>
<dbReference type="InterPro" id="IPR011009">
    <property type="entry name" value="Kinase-like_dom_sf"/>
</dbReference>
<name>A0AAP0F9A4_9MAGN</name>
<accession>A0AAP0F9A4</accession>
<dbReference type="InterPro" id="IPR001245">
    <property type="entry name" value="Ser-Thr/Tyr_kinase_cat_dom"/>
</dbReference>